<keyword evidence="1" id="KW-0853">WD repeat</keyword>
<sequence>MTLIPSLALTRLLAKSVRFSGTQLPSTCLRAYLGTTLSSSETSDHRSHQKSMLSGHGFAIQSLAFNPMGQLLAMMCRDRKLHLFDPRAGEEAVRTVEAYGGIKGARVVWMGDRDRIATTGFNRMSDWQVSIWETGGLTNIKMTMLDQSFSIRCPTIELGLDDLLIDSTDSPGAWSSGGFSSNNDSRYNLGDLPHHDLDVEIKPSFSSDTYDYISAYPQAGLVQSQATQQENTPPDRGAVKAWIQHLVDVNVNPAITEY</sequence>
<dbReference type="EMBL" id="SGPL01000495">
    <property type="protein sequence ID" value="THH11811.1"/>
    <property type="molecule type" value="Genomic_DNA"/>
</dbReference>
<dbReference type="InterPro" id="IPR015943">
    <property type="entry name" value="WD40/YVTN_repeat-like_dom_sf"/>
</dbReference>
<dbReference type="InterPro" id="IPR001680">
    <property type="entry name" value="WD40_rpt"/>
</dbReference>
<dbReference type="PROSITE" id="PS50082">
    <property type="entry name" value="WD_REPEATS_2"/>
    <property type="match status" value="1"/>
</dbReference>
<dbReference type="InterPro" id="IPR036322">
    <property type="entry name" value="WD40_repeat_dom_sf"/>
</dbReference>
<dbReference type="InterPro" id="IPR015505">
    <property type="entry name" value="Coronin"/>
</dbReference>
<dbReference type="SUPFAM" id="SSF50978">
    <property type="entry name" value="WD40 repeat-like"/>
    <property type="match status" value="1"/>
</dbReference>
<evidence type="ECO:0000313" key="2">
    <source>
        <dbReference type="EMBL" id="THH11811.1"/>
    </source>
</evidence>
<dbReference type="Gene3D" id="2.130.10.10">
    <property type="entry name" value="YVTN repeat-like/Quinoprotein amine dehydrogenase"/>
    <property type="match status" value="1"/>
</dbReference>
<comment type="caution">
    <text evidence="2">The sequence shown here is derived from an EMBL/GenBank/DDBJ whole genome shotgun (WGS) entry which is preliminary data.</text>
</comment>
<dbReference type="GO" id="GO:0007015">
    <property type="term" value="P:actin filament organization"/>
    <property type="evidence" value="ECO:0007669"/>
    <property type="project" value="TreeGrafter"/>
</dbReference>
<organism evidence="2 3">
    <name type="scientific">Bondarzewia mesenterica</name>
    <dbReference type="NCBI Taxonomy" id="1095465"/>
    <lineage>
        <taxon>Eukaryota</taxon>
        <taxon>Fungi</taxon>
        <taxon>Dikarya</taxon>
        <taxon>Basidiomycota</taxon>
        <taxon>Agaricomycotina</taxon>
        <taxon>Agaricomycetes</taxon>
        <taxon>Russulales</taxon>
        <taxon>Bondarzewiaceae</taxon>
        <taxon>Bondarzewia</taxon>
    </lineage>
</organism>
<dbReference type="OrthoDB" id="1850764at2759"/>
<name>A0A4S4LKB0_9AGAM</name>
<keyword evidence="3" id="KW-1185">Reference proteome</keyword>
<protein>
    <submittedName>
        <fullName evidence="2">Uncharacterized protein</fullName>
    </submittedName>
</protein>
<reference evidence="2 3" key="1">
    <citation type="submission" date="2019-02" db="EMBL/GenBank/DDBJ databases">
        <title>Genome sequencing of the rare red list fungi Bondarzewia mesenterica.</title>
        <authorList>
            <person name="Buettner E."/>
            <person name="Kellner H."/>
        </authorList>
    </citation>
    <scope>NUCLEOTIDE SEQUENCE [LARGE SCALE GENOMIC DNA]</scope>
    <source>
        <strain evidence="2 3">DSM 108281</strain>
    </source>
</reference>
<feature type="repeat" description="WD" evidence="1">
    <location>
        <begin position="53"/>
        <end position="94"/>
    </location>
</feature>
<dbReference type="PANTHER" id="PTHR10856:SF0">
    <property type="entry name" value="CORONIN"/>
    <property type="match status" value="1"/>
</dbReference>
<evidence type="ECO:0000256" key="1">
    <source>
        <dbReference type="PROSITE-ProRule" id="PRU00221"/>
    </source>
</evidence>
<dbReference type="AlphaFoldDB" id="A0A4S4LKB0"/>
<dbReference type="GO" id="GO:0051015">
    <property type="term" value="F:actin filament binding"/>
    <property type="evidence" value="ECO:0007669"/>
    <property type="project" value="TreeGrafter"/>
</dbReference>
<proteinExistence type="predicted"/>
<gene>
    <name evidence="2" type="ORF">EW146_g7917</name>
</gene>
<accession>A0A4S4LKB0</accession>
<dbReference type="Proteomes" id="UP000310158">
    <property type="component" value="Unassembled WGS sequence"/>
</dbReference>
<dbReference type="PANTHER" id="PTHR10856">
    <property type="entry name" value="CORONIN"/>
    <property type="match status" value="1"/>
</dbReference>
<evidence type="ECO:0000313" key="3">
    <source>
        <dbReference type="Proteomes" id="UP000310158"/>
    </source>
</evidence>